<dbReference type="PANTHER" id="PTHR13767">
    <property type="entry name" value="TRNA-PSEUDOURIDINE SYNTHASE"/>
    <property type="match status" value="1"/>
</dbReference>
<evidence type="ECO:0000313" key="10">
    <source>
        <dbReference type="Proteomes" id="UP000516421"/>
    </source>
</evidence>
<evidence type="ECO:0000313" key="9">
    <source>
        <dbReference type="EMBL" id="QNV39345.1"/>
    </source>
</evidence>
<dbReference type="InterPro" id="IPR015225">
    <property type="entry name" value="tRNA_psdUridine_synth_fam2_C"/>
</dbReference>
<comment type="similarity">
    <text evidence="2 5">Belongs to the pseudouridine synthase TruB family. Type 1 subfamily.</text>
</comment>
<dbReference type="Pfam" id="PF01509">
    <property type="entry name" value="TruB_N"/>
    <property type="match status" value="1"/>
</dbReference>
<comment type="catalytic activity">
    <reaction evidence="1 5">
        <text>uridine(55) in tRNA = pseudouridine(55) in tRNA</text>
        <dbReference type="Rhea" id="RHEA:42532"/>
        <dbReference type="Rhea" id="RHEA-COMP:10101"/>
        <dbReference type="Rhea" id="RHEA-COMP:10102"/>
        <dbReference type="ChEBI" id="CHEBI:65314"/>
        <dbReference type="ChEBI" id="CHEBI:65315"/>
        <dbReference type="EC" id="5.4.99.25"/>
    </reaction>
</comment>
<dbReference type="SUPFAM" id="SSF55120">
    <property type="entry name" value="Pseudouridine synthase"/>
    <property type="match status" value="1"/>
</dbReference>
<dbReference type="Proteomes" id="UP000516421">
    <property type="component" value="Chromosome"/>
</dbReference>
<dbReference type="GO" id="GO:0031119">
    <property type="term" value="P:tRNA pseudouridine synthesis"/>
    <property type="evidence" value="ECO:0007669"/>
    <property type="project" value="UniProtKB-UniRule"/>
</dbReference>
<comment type="function">
    <text evidence="5">Responsible for synthesis of pseudouridine from uracil-55 in the psi GC loop of transfer RNAs.</text>
</comment>
<feature type="active site" description="Nucleophile" evidence="5">
    <location>
        <position position="46"/>
    </location>
</feature>
<proteinExistence type="inferred from homology"/>
<dbReference type="Pfam" id="PF16198">
    <property type="entry name" value="TruB_C_2"/>
    <property type="match status" value="1"/>
</dbReference>
<dbReference type="InterPro" id="IPR036974">
    <property type="entry name" value="PUA_sf"/>
</dbReference>
<evidence type="ECO:0000259" key="7">
    <source>
        <dbReference type="Pfam" id="PF09142"/>
    </source>
</evidence>
<keyword evidence="10" id="KW-1185">Reference proteome</keyword>
<dbReference type="EC" id="5.4.99.25" evidence="5"/>
<evidence type="ECO:0000256" key="1">
    <source>
        <dbReference type="ARBA" id="ARBA00000385"/>
    </source>
</evidence>
<evidence type="ECO:0000259" key="6">
    <source>
        <dbReference type="Pfam" id="PF01509"/>
    </source>
</evidence>
<feature type="domain" description="tRNA pseudouridine synthase II TruB subfamily 2 C-terminal" evidence="7">
    <location>
        <begin position="261"/>
        <end position="324"/>
    </location>
</feature>
<dbReference type="RefSeq" id="WP_151146499.1">
    <property type="nucleotide sequence ID" value="NZ_CP061538.1"/>
</dbReference>
<dbReference type="GO" id="GO:0003723">
    <property type="term" value="F:RNA binding"/>
    <property type="evidence" value="ECO:0007669"/>
    <property type="project" value="InterPro"/>
</dbReference>
<dbReference type="EMBL" id="CP061538">
    <property type="protein sequence ID" value="QNV39345.1"/>
    <property type="molecule type" value="Genomic_DNA"/>
</dbReference>
<dbReference type="InterPro" id="IPR032819">
    <property type="entry name" value="TruB_C"/>
</dbReference>
<dbReference type="GO" id="GO:1990481">
    <property type="term" value="P:mRNA pseudouridine synthesis"/>
    <property type="evidence" value="ECO:0007669"/>
    <property type="project" value="TreeGrafter"/>
</dbReference>
<dbReference type="GO" id="GO:0160148">
    <property type="term" value="F:tRNA pseudouridine(55) synthase activity"/>
    <property type="evidence" value="ECO:0007669"/>
    <property type="project" value="UniProtKB-EC"/>
</dbReference>
<dbReference type="AlphaFoldDB" id="A0A7H2BI49"/>
<dbReference type="NCBIfam" id="TIGR00431">
    <property type="entry name" value="TruB"/>
    <property type="match status" value="1"/>
</dbReference>
<evidence type="ECO:0000256" key="2">
    <source>
        <dbReference type="ARBA" id="ARBA00005642"/>
    </source>
</evidence>
<evidence type="ECO:0000256" key="4">
    <source>
        <dbReference type="ARBA" id="ARBA00023235"/>
    </source>
</evidence>
<evidence type="ECO:0000256" key="3">
    <source>
        <dbReference type="ARBA" id="ARBA00022694"/>
    </source>
</evidence>
<dbReference type="Gene3D" id="2.30.130.10">
    <property type="entry name" value="PUA domain"/>
    <property type="match status" value="1"/>
</dbReference>
<evidence type="ECO:0000256" key="5">
    <source>
        <dbReference type="HAMAP-Rule" id="MF_01080"/>
    </source>
</evidence>
<gene>
    <name evidence="5 9" type="primary">truB</name>
    <name evidence="9" type="ORF">IDM48_08040</name>
</gene>
<name>A0A7H2BI49_9MICC</name>
<protein>
    <recommendedName>
        <fullName evidence="5">tRNA pseudouridine synthase B</fullName>
        <ecNumber evidence="5">5.4.99.25</ecNumber>
    </recommendedName>
    <alternativeName>
        <fullName evidence="5">tRNA pseudouridine(55) synthase</fullName>
        <shortName evidence="5">Psi55 synthase</shortName>
    </alternativeName>
    <alternativeName>
        <fullName evidence="5">tRNA pseudouridylate synthase</fullName>
    </alternativeName>
    <alternativeName>
        <fullName evidence="5">tRNA-uridine isomerase</fullName>
    </alternativeName>
</protein>
<keyword evidence="4 5" id="KW-0413">Isomerase</keyword>
<organism evidence="9 10">
    <name type="scientific">Rothia amarae</name>
    <dbReference type="NCBI Taxonomy" id="169480"/>
    <lineage>
        <taxon>Bacteria</taxon>
        <taxon>Bacillati</taxon>
        <taxon>Actinomycetota</taxon>
        <taxon>Actinomycetes</taxon>
        <taxon>Micrococcales</taxon>
        <taxon>Micrococcaceae</taxon>
        <taxon>Rothia</taxon>
    </lineage>
</organism>
<dbReference type="HAMAP" id="MF_01080">
    <property type="entry name" value="TruB_bact"/>
    <property type="match status" value="1"/>
</dbReference>
<dbReference type="Gene3D" id="3.30.2350.10">
    <property type="entry name" value="Pseudouridine synthase"/>
    <property type="match status" value="1"/>
</dbReference>
<dbReference type="InterPro" id="IPR014780">
    <property type="entry name" value="tRNA_psdUridine_synth_TruB"/>
</dbReference>
<dbReference type="InterPro" id="IPR002501">
    <property type="entry name" value="PsdUridine_synth_N"/>
</dbReference>
<reference evidence="9 10" key="1">
    <citation type="submission" date="2020-09" db="EMBL/GenBank/DDBJ databases">
        <title>Investigation of environmental microbe.</title>
        <authorList>
            <person name="Ou Y."/>
            <person name="Kang Q."/>
        </authorList>
    </citation>
    <scope>NUCLEOTIDE SEQUENCE [LARGE SCALE GENOMIC DNA]</scope>
    <source>
        <strain evidence="9 10">KJZ-9</strain>
    </source>
</reference>
<feature type="domain" description="Pseudouridine synthase II N-terminal" evidence="6">
    <location>
        <begin position="31"/>
        <end position="199"/>
    </location>
</feature>
<dbReference type="Pfam" id="PF09142">
    <property type="entry name" value="TruB_C"/>
    <property type="match status" value="1"/>
</dbReference>
<dbReference type="KEGG" id="rama:IDM48_08040"/>
<dbReference type="InterPro" id="IPR020103">
    <property type="entry name" value="PsdUridine_synth_cat_dom_sf"/>
</dbReference>
<feature type="domain" description="tRNA pseudouridylate synthase B C-terminal" evidence="8">
    <location>
        <begin position="200"/>
        <end position="241"/>
    </location>
</feature>
<accession>A0A7H2BI49</accession>
<dbReference type="FunFam" id="3.30.2350.10:FF:000011">
    <property type="entry name" value="tRNA pseudouridine synthase B"/>
    <property type="match status" value="1"/>
</dbReference>
<sequence length="341" mass="36271">MTKKQHQGPSGLIVVDKPAGMTSHDVVSRVRRLAQTRKVGHAGTLDPMATGVLILGIGKATKLLTWIVEESKTYTATIRLGISTVTDDVEGETLEVAEPKAIASIDDARIQAEVGKLTGDIMQVPASVSAIKVDGVRSYSRVREGQDVQLDARPVTISEFAVHSIDRTSITTVDAEGASVDAQVIDLNITVSCSSGTYIRSLARDLGNALGVGGHLTSLRRTRIGEIQVAEAHTLDALAELREQEQPLPLFPLEDAAAHLFGVRELSAQDATDISFGRRIEPSTSAHQRATNGGATDGITAAYAPNQTLVGLIENKTFRGQPVAAPLLVFEASHTFEENPA</sequence>
<evidence type="ECO:0000259" key="8">
    <source>
        <dbReference type="Pfam" id="PF16198"/>
    </source>
</evidence>
<keyword evidence="3 5" id="KW-0819">tRNA processing</keyword>
<dbReference type="PANTHER" id="PTHR13767:SF2">
    <property type="entry name" value="PSEUDOURIDYLATE SYNTHASE TRUB1"/>
    <property type="match status" value="1"/>
</dbReference>
<dbReference type="CDD" id="cd02573">
    <property type="entry name" value="PseudoU_synth_EcTruB"/>
    <property type="match status" value="1"/>
</dbReference>